<name>A0ABZ2IZV8_9BACT</name>
<accession>A0ABZ2IZV8</accession>
<evidence type="ECO:0000313" key="2">
    <source>
        <dbReference type="Proteomes" id="UP001385389"/>
    </source>
</evidence>
<dbReference type="RefSeq" id="WP_338667323.1">
    <property type="nucleotide sequence ID" value="NZ_CP146609.1"/>
</dbReference>
<proteinExistence type="predicted"/>
<reference evidence="1 2" key="1">
    <citation type="submission" date="2024-03" db="EMBL/GenBank/DDBJ databases">
        <title>Phenotype and Genome Characterization of a Sulfate-Reducing Bacterium Pseudodesulfovibrio sp. strain 5S69, isolated from Petroleum Reservoir in Tatarstan (Russia).</title>
        <authorList>
            <person name="Bidzhieva S.K."/>
            <person name="Kadnikov V."/>
            <person name="Tourova T.P."/>
            <person name="Samigullina S.R."/>
            <person name="Sokolova D.S."/>
            <person name="Poltaraus A.B."/>
            <person name="Avtukh A.N."/>
            <person name="Tereshina V.M."/>
            <person name="Mardanov A.V."/>
            <person name="Nazina T.N."/>
        </authorList>
    </citation>
    <scope>NUCLEOTIDE SEQUENCE [LARGE SCALE GENOMIC DNA]</scope>
    <source>
        <strain evidence="1 2">5S69</strain>
    </source>
</reference>
<sequence length="489" mass="56994">MSKKMGIITIKTVELNDDYLKKTVFNQLGNNEIPFISPTAQAAIKKYTGEGGREAAKELWKELLIDTICLLKLNDSREKVYSDIPIDDMKAFSEHFDQIRNRTSHGIDELLLYYDDFVAYESVLYGTEKYYRDHIEHVLQVWGVGIGLIFEDNPVILNDIQHLKFNSEIRFHKENKGAPNVISQSELWAMWTIIALCHDLGYPIEKTSKINQHVRKIISQFGCLSFNELDFSFDLLNSFIVEKFINISSSKAMYIHGVQEHRTKIQHKFRDKFAKSLEDYKHGMFSGLLLFKKLVYFLETDYGPDDNPLSDEDLRQFMIRREILRAICGHTCPKIYHLDLNTLSFLLILCDEIQEWNRPRLAELLDHRLDNFVPTNCIKKFDVTNGDSNKCEVHIESNYGDVTLDPQKDTSLFEALVVKKFKNFNYLLRTAKDDTRRKIVFQWDILFSEISYSFKLDSDESALVTPITYKSITGVDGKVSQERFDLYTR</sequence>
<keyword evidence="2" id="KW-1185">Reference proteome</keyword>
<organism evidence="1 2">
    <name type="scientific">Pseudodesulfovibrio methanolicus</name>
    <dbReference type="NCBI Taxonomy" id="3126690"/>
    <lineage>
        <taxon>Bacteria</taxon>
        <taxon>Pseudomonadati</taxon>
        <taxon>Thermodesulfobacteriota</taxon>
        <taxon>Desulfovibrionia</taxon>
        <taxon>Desulfovibrionales</taxon>
        <taxon>Desulfovibrionaceae</taxon>
    </lineage>
</organism>
<dbReference type="Proteomes" id="UP001385389">
    <property type="component" value="Chromosome"/>
</dbReference>
<gene>
    <name evidence="1" type="ORF">V8V93_14580</name>
</gene>
<protein>
    <submittedName>
        <fullName evidence="1">Uncharacterized protein</fullName>
    </submittedName>
</protein>
<dbReference type="EMBL" id="CP146609">
    <property type="protein sequence ID" value="WWX21660.1"/>
    <property type="molecule type" value="Genomic_DNA"/>
</dbReference>
<evidence type="ECO:0000313" key="1">
    <source>
        <dbReference type="EMBL" id="WWX21660.1"/>
    </source>
</evidence>